<evidence type="ECO:0000313" key="12">
    <source>
        <dbReference type="Proteomes" id="UP000289260"/>
    </source>
</evidence>
<keyword evidence="7 9" id="KW-1133">Transmembrane helix</keyword>
<dbReference type="AlphaFoldDB" id="A0A4P6KFD4"/>
<feature type="domain" description="ABC transmembrane type-1" evidence="10">
    <location>
        <begin position="15"/>
        <end position="205"/>
    </location>
</feature>
<dbReference type="KEGG" id="ltr:EVS81_09420"/>
<accession>A0A4P6KFD4</accession>
<dbReference type="GO" id="GO:0043190">
    <property type="term" value="C:ATP-binding cassette (ABC) transporter complex"/>
    <property type="evidence" value="ECO:0007669"/>
    <property type="project" value="InterPro"/>
</dbReference>
<keyword evidence="3 9" id="KW-0813">Transport</keyword>
<dbReference type="InterPro" id="IPR035906">
    <property type="entry name" value="MetI-like_sf"/>
</dbReference>
<dbReference type="PROSITE" id="PS50928">
    <property type="entry name" value="ABC_TM1"/>
    <property type="match status" value="1"/>
</dbReference>
<dbReference type="RefSeq" id="WP_130110166.1">
    <property type="nucleotide sequence ID" value="NZ_CP035806.1"/>
</dbReference>
<feature type="transmembrane region" description="Helical" evidence="9">
    <location>
        <begin position="182"/>
        <end position="208"/>
    </location>
</feature>
<feature type="transmembrane region" description="Helical" evidence="9">
    <location>
        <begin position="122"/>
        <end position="143"/>
    </location>
</feature>
<keyword evidence="12" id="KW-1185">Reference proteome</keyword>
<dbReference type="OrthoDB" id="3181282at2"/>
<dbReference type="PANTHER" id="PTHR30614:SF37">
    <property type="entry name" value="AMINO-ACID ABC TRANSPORTER PERMEASE PROTEIN YHDX-RELATED"/>
    <property type="match status" value="1"/>
</dbReference>
<protein>
    <submittedName>
        <fullName evidence="11">Amino acid ABC transporter permease</fullName>
    </submittedName>
</protein>
<keyword evidence="5 9" id="KW-0812">Transmembrane</keyword>
<organism evidence="11 12">
    <name type="scientific">Leucobacter triazinivorans</name>
    <dbReference type="NCBI Taxonomy" id="1784719"/>
    <lineage>
        <taxon>Bacteria</taxon>
        <taxon>Bacillati</taxon>
        <taxon>Actinomycetota</taxon>
        <taxon>Actinomycetes</taxon>
        <taxon>Micrococcales</taxon>
        <taxon>Microbacteriaceae</taxon>
        <taxon>Leucobacter</taxon>
    </lineage>
</organism>
<dbReference type="Gene3D" id="1.10.3720.10">
    <property type="entry name" value="MetI-like"/>
    <property type="match status" value="1"/>
</dbReference>
<dbReference type="SUPFAM" id="SSF161098">
    <property type="entry name" value="MetI-like"/>
    <property type="match status" value="1"/>
</dbReference>
<evidence type="ECO:0000256" key="6">
    <source>
        <dbReference type="ARBA" id="ARBA00022970"/>
    </source>
</evidence>
<dbReference type="CDD" id="cd06261">
    <property type="entry name" value="TM_PBP2"/>
    <property type="match status" value="1"/>
</dbReference>
<dbReference type="PANTHER" id="PTHR30614">
    <property type="entry name" value="MEMBRANE COMPONENT OF AMINO ACID ABC TRANSPORTER"/>
    <property type="match status" value="1"/>
</dbReference>
<keyword evidence="6" id="KW-0029">Amino-acid transport</keyword>
<reference evidence="11 12" key="1">
    <citation type="submission" date="2019-02" db="EMBL/GenBank/DDBJ databases">
        <authorList>
            <person name="Sun L."/>
            <person name="Pan D."/>
            <person name="Wu X."/>
        </authorList>
    </citation>
    <scope>NUCLEOTIDE SEQUENCE [LARGE SCALE GENOMIC DNA]</scope>
    <source>
        <strain evidence="11 12">JW-1</strain>
    </source>
</reference>
<evidence type="ECO:0000256" key="4">
    <source>
        <dbReference type="ARBA" id="ARBA00022475"/>
    </source>
</evidence>
<gene>
    <name evidence="11" type="ORF">EVS81_09420</name>
</gene>
<keyword evidence="4" id="KW-1003">Cell membrane</keyword>
<dbReference type="EMBL" id="CP035806">
    <property type="protein sequence ID" value="QBE49032.1"/>
    <property type="molecule type" value="Genomic_DNA"/>
</dbReference>
<evidence type="ECO:0000256" key="1">
    <source>
        <dbReference type="ARBA" id="ARBA00004651"/>
    </source>
</evidence>
<feature type="transmembrane region" description="Helical" evidence="9">
    <location>
        <begin position="149"/>
        <end position="170"/>
    </location>
</feature>
<proteinExistence type="inferred from homology"/>
<keyword evidence="8 9" id="KW-0472">Membrane</keyword>
<name>A0A4P6KFD4_9MICO</name>
<dbReference type="GO" id="GO:0006865">
    <property type="term" value="P:amino acid transport"/>
    <property type="evidence" value="ECO:0007669"/>
    <property type="project" value="UniProtKB-KW"/>
</dbReference>
<evidence type="ECO:0000256" key="5">
    <source>
        <dbReference type="ARBA" id="ARBA00022692"/>
    </source>
</evidence>
<evidence type="ECO:0000256" key="2">
    <source>
        <dbReference type="ARBA" id="ARBA00010072"/>
    </source>
</evidence>
<dbReference type="Pfam" id="PF00528">
    <property type="entry name" value="BPD_transp_1"/>
    <property type="match status" value="1"/>
</dbReference>
<dbReference type="GO" id="GO:0022857">
    <property type="term" value="F:transmembrane transporter activity"/>
    <property type="evidence" value="ECO:0007669"/>
    <property type="project" value="InterPro"/>
</dbReference>
<dbReference type="Proteomes" id="UP000289260">
    <property type="component" value="Chromosome"/>
</dbReference>
<feature type="transmembrane region" description="Helical" evidence="9">
    <location>
        <begin position="12"/>
        <end position="36"/>
    </location>
</feature>
<evidence type="ECO:0000256" key="8">
    <source>
        <dbReference type="ARBA" id="ARBA00023136"/>
    </source>
</evidence>
<evidence type="ECO:0000313" key="11">
    <source>
        <dbReference type="EMBL" id="QBE49032.1"/>
    </source>
</evidence>
<evidence type="ECO:0000256" key="3">
    <source>
        <dbReference type="ARBA" id="ARBA00022448"/>
    </source>
</evidence>
<evidence type="ECO:0000259" key="10">
    <source>
        <dbReference type="PROSITE" id="PS50928"/>
    </source>
</evidence>
<feature type="transmembrane region" description="Helical" evidence="9">
    <location>
        <begin position="57"/>
        <end position="78"/>
    </location>
</feature>
<dbReference type="InterPro" id="IPR043429">
    <property type="entry name" value="ArtM/GltK/GlnP/TcyL/YhdX-like"/>
</dbReference>
<comment type="similarity">
    <text evidence="2">Belongs to the binding-protein-dependent transport system permease family. HisMQ subfamily.</text>
</comment>
<dbReference type="NCBIfam" id="TIGR01726">
    <property type="entry name" value="HEQRo_perm_3TM"/>
    <property type="match status" value="1"/>
</dbReference>
<sequence>MDVLIANADDVFAGFLMTLRLLLFGGLGAMVIGLIVATMRISPVASLRAFATVYTELVRNIPLTLLLFFMVFVLPLIATSKPPYEVLASIGLAIYTSPFVAEALRSGINGVPVGQAEAARSIGLAFGQTLTLIVLPQALRMVVPPLINVFIALTKNTSVAGGFFVVELFATARQLTNANGQAVIPILIGVACFYLLITIPLGLIAGQIEKKVRVLR</sequence>
<comment type="subcellular location">
    <subcellularLocation>
        <location evidence="1 9">Cell membrane</location>
        <topology evidence="1 9">Multi-pass membrane protein</topology>
    </subcellularLocation>
</comment>
<dbReference type="InterPro" id="IPR010065">
    <property type="entry name" value="AA_ABC_transptr_permease_3TM"/>
</dbReference>
<evidence type="ECO:0000256" key="7">
    <source>
        <dbReference type="ARBA" id="ARBA00022989"/>
    </source>
</evidence>
<evidence type="ECO:0000256" key="9">
    <source>
        <dbReference type="RuleBase" id="RU363032"/>
    </source>
</evidence>
<dbReference type="InterPro" id="IPR000515">
    <property type="entry name" value="MetI-like"/>
</dbReference>